<comment type="caution">
    <text evidence="2">The sequence shown here is derived from an EMBL/GenBank/DDBJ whole genome shotgun (WGS) entry which is preliminary data.</text>
</comment>
<feature type="signal peptide" evidence="1">
    <location>
        <begin position="1"/>
        <end position="23"/>
    </location>
</feature>
<protein>
    <submittedName>
        <fullName evidence="2">Uncharacterized protein</fullName>
    </submittedName>
</protein>
<gene>
    <name evidence="2" type="ORF">ACFOEX_07345</name>
</gene>
<keyword evidence="3" id="KW-1185">Reference proteome</keyword>
<dbReference type="Proteomes" id="UP001595536">
    <property type="component" value="Unassembled WGS sequence"/>
</dbReference>
<proteinExistence type="predicted"/>
<feature type="chain" id="PRO_5045848675" evidence="1">
    <location>
        <begin position="24"/>
        <end position="153"/>
    </location>
</feature>
<evidence type="ECO:0000313" key="2">
    <source>
        <dbReference type="EMBL" id="MFC3266165.1"/>
    </source>
</evidence>
<accession>A0ABV7LEP9</accession>
<dbReference type="EMBL" id="JBHRUV010000031">
    <property type="protein sequence ID" value="MFC3266165.1"/>
    <property type="molecule type" value="Genomic_DNA"/>
</dbReference>
<name>A0ABV7LEP9_9HYPH</name>
<organism evidence="2 3">
    <name type="scientific">Camelimonas abortus</name>
    <dbReference type="NCBI Taxonomy" id="1017184"/>
    <lineage>
        <taxon>Bacteria</taxon>
        <taxon>Pseudomonadati</taxon>
        <taxon>Pseudomonadota</taxon>
        <taxon>Alphaproteobacteria</taxon>
        <taxon>Hyphomicrobiales</taxon>
        <taxon>Chelatococcaceae</taxon>
        <taxon>Camelimonas</taxon>
    </lineage>
</organism>
<sequence length="153" mass="16114">MKRMAAALASGLVLLAGAATATAEDLPDGFTVALSMSPVAAQKLAKLHEGVVIAAWCAGDPAPGAPRRMTGEGQIQLGDGTVTVEGDTRLVRVNLNLRRDRLRWVKGDVQVLVNVYSARRSGPDNILECGIYDGPLRKAARAPVNIACRLIGE</sequence>
<evidence type="ECO:0000256" key="1">
    <source>
        <dbReference type="SAM" id="SignalP"/>
    </source>
</evidence>
<reference evidence="3" key="1">
    <citation type="journal article" date="2019" name="Int. J. Syst. Evol. Microbiol.">
        <title>The Global Catalogue of Microorganisms (GCM) 10K type strain sequencing project: providing services to taxonomists for standard genome sequencing and annotation.</title>
        <authorList>
            <consortium name="The Broad Institute Genomics Platform"/>
            <consortium name="The Broad Institute Genome Sequencing Center for Infectious Disease"/>
            <person name="Wu L."/>
            <person name="Ma J."/>
        </authorList>
    </citation>
    <scope>NUCLEOTIDE SEQUENCE [LARGE SCALE GENOMIC DNA]</scope>
    <source>
        <strain evidence="3">CCM 7941</strain>
    </source>
</reference>
<evidence type="ECO:0000313" key="3">
    <source>
        <dbReference type="Proteomes" id="UP001595536"/>
    </source>
</evidence>
<keyword evidence="1" id="KW-0732">Signal</keyword>
<dbReference type="RefSeq" id="WP_376830756.1">
    <property type="nucleotide sequence ID" value="NZ_JBHLWR010000006.1"/>
</dbReference>